<protein>
    <recommendedName>
        <fullName evidence="5">Entry exclusion lipoprotein TrbK</fullName>
    </recommendedName>
</protein>
<dbReference type="AlphaFoldDB" id="A0A1H8JP14"/>
<gene>
    <name evidence="1" type="ORF">C8R26_10210</name>
    <name evidence="2" type="ORF">SAMN05216333_101264</name>
</gene>
<evidence type="ECO:0000313" key="3">
    <source>
        <dbReference type="Proteomes" id="UP000198814"/>
    </source>
</evidence>
<name>A0A1H8JP14_9PROT</name>
<dbReference type="Proteomes" id="UP000198814">
    <property type="component" value="Unassembled WGS sequence"/>
</dbReference>
<reference evidence="1 4" key="3">
    <citation type="submission" date="2018-04" db="EMBL/GenBank/DDBJ databases">
        <title>Active sludge and wastewater microbial communities from Klosterneuburg, Austria.</title>
        <authorList>
            <person name="Wagner M."/>
        </authorList>
    </citation>
    <scope>NUCLEOTIDE SEQUENCE [LARGE SCALE GENOMIC DNA]</scope>
    <source>
        <strain evidence="1 4">Nm49</strain>
    </source>
</reference>
<dbReference type="EMBL" id="QAOI01000002">
    <property type="protein sequence ID" value="PTQ78442.1"/>
    <property type="molecule type" value="Genomic_DNA"/>
</dbReference>
<reference evidence="2" key="2">
    <citation type="submission" date="2016-10" db="EMBL/GenBank/DDBJ databases">
        <authorList>
            <person name="de Groot N.N."/>
        </authorList>
    </citation>
    <scope>NUCLEOTIDE SEQUENCE [LARGE SCALE GENOMIC DNA]</scope>
    <source>
        <strain evidence="2">Nm76</strain>
    </source>
</reference>
<keyword evidence="3" id="KW-1185">Reference proteome</keyword>
<dbReference type="EMBL" id="FODO01000001">
    <property type="protein sequence ID" value="SEN82484.1"/>
    <property type="molecule type" value="Genomic_DNA"/>
</dbReference>
<reference evidence="3" key="1">
    <citation type="submission" date="2016-10" db="EMBL/GenBank/DDBJ databases">
        <authorList>
            <person name="Varghese N."/>
            <person name="Submissions S."/>
        </authorList>
    </citation>
    <scope>NUCLEOTIDE SEQUENCE [LARGE SCALE GENOMIC DNA]</scope>
    <source>
        <strain evidence="3">Nm76</strain>
    </source>
</reference>
<dbReference type="PROSITE" id="PS51257">
    <property type="entry name" value="PROKAR_LIPOPROTEIN"/>
    <property type="match status" value="1"/>
</dbReference>
<dbReference type="RefSeq" id="WP_090314789.1">
    <property type="nucleotide sequence ID" value="NZ_FNOE01000001.1"/>
</dbReference>
<evidence type="ECO:0000313" key="2">
    <source>
        <dbReference type="EMBL" id="SEN82484.1"/>
    </source>
</evidence>
<sequence length="64" mass="6817">MNFKFSIVCIIGLSIALIGCGGVPEASSENCSGRGMESSLTEFKNDEAAREAFIAKCDELKKAK</sequence>
<dbReference type="OrthoDB" id="8565913at2"/>
<proteinExistence type="predicted"/>
<accession>A0A1H8JP14</accession>
<dbReference type="Proteomes" id="UP000244128">
    <property type="component" value="Unassembled WGS sequence"/>
</dbReference>
<evidence type="ECO:0000313" key="1">
    <source>
        <dbReference type="EMBL" id="PTQ78442.1"/>
    </source>
</evidence>
<evidence type="ECO:0008006" key="5">
    <source>
        <dbReference type="Google" id="ProtNLM"/>
    </source>
</evidence>
<organism evidence="2 3">
    <name type="scientific">Nitrosomonas oligotropha</name>
    <dbReference type="NCBI Taxonomy" id="42354"/>
    <lineage>
        <taxon>Bacteria</taxon>
        <taxon>Pseudomonadati</taxon>
        <taxon>Pseudomonadota</taxon>
        <taxon>Betaproteobacteria</taxon>
        <taxon>Nitrosomonadales</taxon>
        <taxon>Nitrosomonadaceae</taxon>
        <taxon>Nitrosomonas</taxon>
    </lineage>
</organism>
<evidence type="ECO:0000313" key="4">
    <source>
        <dbReference type="Proteomes" id="UP000244128"/>
    </source>
</evidence>